<dbReference type="EMBL" id="CAEZUX010000008">
    <property type="protein sequence ID" value="CAB4607070.1"/>
    <property type="molecule type" value="Genomic_DNA"/>
</dbReference>
<gene>
    <name evidence="1" type="ORF">UFOPK1874_00179</name>
</gene>
<dbReference type="InterPro" id="IPR003837">
    <property type="entry name" value="GatC"/>
</dbReference>
<proteinExistence type="inferred from homology"/>
<dbReference type="PANTHER" id="PTHR15004">
    <property type="entry name" value="GLUTAMYL-TRNA(GLN) AMIDOTRANSFERASE SUBUNIT C, MITOCHONDRIAL"/>
    <property type="match status" value="1"/>
</dbReference>
<protein>
    <submittedName>
        <fullName evidence="1">Unannotated protein</fullName>
    </submittedName>
</protein>
<sequence length="103" mass="11126">MTQSGSPISAADVAKVAHLARLDIDDAQVEHFTEQLAKVMGHFGDIDALDLSAVEPMTQPYPLVNVMREDVELPTLDTDEVLASAPAAEERRFRVPPIVGTEG</sequence>
<dbReference type="Gene3D" id="1.10.20.60">
    <property type="entry name" value="Glu-tRNAGln amidotransferase C subunit, N-terminal domain"/>
    <property type="match status" value="1"/>
</dbReference>
<dbReference type="GO" id="GO:0006450">
    <property type="term" value="P:regulation of translational fidelity"/>
    <property type="evidence" value="ECO:0007669"/>
    <property type="project" value="InterPro"/>
</dbReference>
<dbReference type="PANTHER" id="PTHR15004:SF0">
    <property type="entry name" value="GLUTAMYL-TRNA(GLN) AMIDOTRANSFERASE SUBUNIT C, MITOCHONDRIAL"/>
    <property type="match status" value="1"/>
</dbReference>
<dbReference type="NCBIfam" id="TIGR00135">
    <property type="entry name" value="gatC"/>
    <property type="match status" value="1"/>
</dbReference>
<name>A0A6J6H313_9ZZZZ</name>
<dbReference type="AlphaFoldDB" id="A0A6J6H313"/>
<accession>A0A6J6H313</accession>
<dbReference type="Pfam" id="PF02686">
    <property type="entry name" value="GatC"/>
    <property type="match status" value="1"/>
</dbReference>
<dbReference type="SUPFAM" id="SSF141000">
    <property type="entry name" value="Glu-tRNAGln amidotransferase C subunit"/>
    <property type="match status" value="1"/>
</dbReference>
<dbReference type="InterPro" id="IPR036113">
    <property type="entry name" value="Asp/Glu-ADT_sf_sub_c"/>
</dbReference>
<evidence type="ECO:0000313" key="1">
    <source>
        <dbReference type="EMBL" id="CAB4607070.1"/>
    </source>
</evidence>
<reference evidence="1" key="1">
    <citation type="submission" date="2020-05" db="EMBL/GenBank/DDBJ databases">
        <authorList>
            <person name="Chiriac C."/>
            <person name="Salcher M."/>
            <person name="Ghai R."/>
            <person name="Kavagutti S V."/>
        </authorList>
    </citation>
    <scope>NUCLEOTIDE SEQUENCE</scope>
</reference>
<dbReference type="GO" id="GO:0070681">
    <property type="term" value="P:glutaminyl-tRNAGln biosynthesis via transamidation"/>
    <property type="evidence" value="ECO:0007669"/>
    <property type="project" value="TreeGrafter"/>
</dbReference>
<organism evidence="1">
    <name type="scientific">freshwater metagenome</name>
    <dbReference type="NCBI Taxonomy" id="449393"/>
    <lineage>
        <taxon>unclassified sequences</taxon>
        <taxon>metagenomes</taxon>
        <taxon>ecological metagenomes</taxon>
    </lineage>
</organism>
<dbReference type="HAMAP" id="MF_00122">
    <property type="entry name" value="GatC"/>
    <property type="match status" value="1"/>
</dbReference>